<evidence type="ECO:0000313" key="3">
    <source>
        <dbReference type="EMBL" id="AUB84773.1"/>
    </source>
</evidence>
<accession>A0A2K8UGP7</accession>
<reference evidence="3 4" key="1">
    <citation type="submission" date="2017-03" db="EMBL/GenBank/DDBJ databases">
        <title>Complete genome sequence of Candidatus 'Thiodictyon syntrophicum' sp. nov. strain Cad16T, a photolithoautotroph purple sulfur bacterium isolated from an alpine meromictic lake.</title>
        <authorList>
            <person name="Luedin S.M."/>
            <person name="Pothier J.F."/>
            <person name="Danza F."/>
            <person name="Storelli N."/>
            <person name="Wittwer M."/>
            <person name="Tonolla M."/>
        </authorList>
    </citation>
    <scope>NUCLEOTIDE SEQUENCE [LARGE SCALE GENOMIC DNA]</scope>
    <source>
        <strain evidence="3 4">Cad16T</strain>
    </source>
</reference>
<sequence>MVSAALLGAVMVAAGAARADEAGAQFAADMVRRAPDGQVVGGKMFVGDARTRMEMSQKGRDVVRISDQKRGQEWILFPAEKSYLERATPPGAAAPVPAAPSAESDPCVGMAGLTCRRVGIEDVNGRPAVKWEMSMTDKGQTLTATQWLDVQRGLPLKHVLPNGQTMELTLLGNETLDGRATEKWQMTTAVPSQPPAVSLQWYDPQLKLAVREEFPGGYVSELKAIRVGPQPDDLFTVPADYTKKAPPQGGPTPADAPKPGAQ</sequence>
<keyword evidence="4" id="KW-1185">Reference proteome</keyword>
<feature type="chain" id="PRO_5014596915" description="DUF4412 domain-containing protein" evidence="2">
    <location>
        <begin position="20"/>
        <end position="262"/>
    </location>
</feature>
<protein>
    <recommendedName>
        <fullName evidence="5">DUF4412 domain-containing protein</fullName>
    </recommendedName>
</protein>
<evidence type="ECO:0008006" key="5">
    <source>
        <dbReference type="Google" id="ProtNLM"/>
    </source>
</evidence>
<feature type="signal peptide" evidence="2">
    <location>
        <begin position="1"/>
        <end position="19"/>
    </location>
</feature>
<evidence type="ECO:0000313" key="4">
    <source>
        <dbReference type="Proteomes" id="UP000232638"/>
    </source>
</evidence>
<dbReference type="KEGG" id="tsy:THSYN_13860"/>
<proteinExistence type="predicted"/>
<dbReference type="OrthoDB" id="8479446at2"/>
<dbReference type="AlphaFoldDB" id="A0A2K8UGP7"/>
<gene>
    <name evidence="3" type="ORF">THSYN_13860</name>
</gene>
<evidence type="ECO:0000256" key="2">
    <source>
        <dbReference type="SAM" id="SignalP"/>
    </source>
</evidence>
<feature type="region of interest" description="Disordered" evidence="1">
    <location>
        <begin position="238"/>
        <end position="262"/>
    </location>
</feature>
<dbReference type="EMBL" id="CP020370">
    <property type="protein sequence ID" value="AUB84773.1"/>
    <property type="molecule type" value="Genomic_DNA"/>
</dbReference>
<organism evidence="3 4">
    <name type="scientific">Candidatus Thiodictyon syntrophicum</name>
    <dbReference type="NCBI Taxonomy" id="1166950"/>
    <lineage>
        <taxon>Bacteria</taxon>
        <taxon>Pseudomonadati</taxon>
        <taxon>Pseudomonadota</taxon>
        <taxon>Gammaproteobacteria</taxon>
        <taxon>Chromatiales</taxon>
        <taxon>Chromatiaceae</taxon>
        <taxon>Thiodictyon</taxon>
    </lineage>
</organism>
<evidence type="ECO:0000256" key="1">
    <source>
        <dbReference type="SAM" id="MobiDB-lite"/>
    </source>
</evidence>
<keyword evidence="2" id="KW-0732">Signal</keyword>
<name>A0A2K8UGP7_9GAMM</name>
<dbReference type="Proteomes" id="UP000232638">
    <property type="component" value="Chromosome"/>
</dbReference>